<proteinExistence type="predicted"/>
<evidence type="ECO:0000313" key="2">
    <source>
        <dbReference type="Proteomes" id="UP000003744"/>
    </source>
</evidence>
<evidence type="ECO:0000313" key="1">
    <source>
        <dbReference type="EMBL" id="EEI82946.1"/>
    </source>
</evidence>
<organism evidence="1 2">
    <name type="scientific">Anaerococcus tetradius ATCC 35098</name>
    <dbReference type="NCBI Taxonomy" id="525255"/>
    <lineage>
        <taxon>Bacteria</taxon>
        <taxon>Bacillati</taxon>
        <taxon>Bacillota</taxon>
        <taxon>Tissierellia</taxon>
        <taxon>Tissierellales</taxon>
        <taxon>Peptoniphilaceae</taxon>
        <taxon>Anaerococcus</taxon>
    </lineage>
</organism>
<reference evidence="1 2" key="1">
    <citation type="submission" date="2009-01" db="EMBL/GenBank/DDBJ databases">
        <authorList>
            <person name="Qin X."/>
            <person name="Bachman B."/>
            <person name="Battles P."/>
            <person name="Bell A."/>
            <person name="Bess C."/>
            <person name="Bickham C."/>
            <person name="Chaboub L."/>
            <person name="Chen D."/>
            <person name="Coyle M."/>
            <person name="Deiros D.R."/>
            <person name="Dinh H."/>
            <person name="Forbes L."/>
            <person name="Fowler G."/>
            <person name="Francisco L."/>
            <person name="Fu Q."/>
            <person name="Gubbala S."/>
            <person name="Hale W."/>
            <person name="Han Y."/>
            <person name="Hemphill L."/>
            <person name="Highlander S.K."/>
            <person name="Hirani K."/>
            <person name="Hogues M."/>
            <person name="Jackson L."/>
            <person name="Jakkamsetti A."/>
            <person name="Javaid M."/>
            <person name="Jiang H."/>
            <person name="Korchina V."/>
            <person name="Kovar C."/>
            <person name="Lara F."/>
            <person name="Lee S."/>
            <person name="Mata R."/>
            <person name="Mathew T."/>
            <person name="Moen C."/>
            <person name="Morales K."/>
            <person name="Munidasa M."/>
            <person name="Nazareth L."/>
            <person name="Ngo R."/>
            <person name="Nguyen L."/>
            <person name="Okwuonu G."/>
            <person name="Ongeri F."/>
            <person name="Patil S."/>
            <person name="Petrosino J."/>
            <person name="Pham C."/>
            <person name="Pham P."/>
            <person name="Pu L.-L."/>
            <person name="Puazo M."/>
            <person name="Raj R."/>
            <person name="Reid J."/>
            <person name="Rouhana J."/>
            <person name="Saada N."/>
            <person name="Shang Y."/>
            <person name="Simmons D."/>
            <person name="Thornton R."/>
            <person name="Warren J."/>
            <person name="Weissenberger G."/>
            <person name="Zhang J."/>
            <person name="Zhang L."/>
            <person name="Zhou C."/>
            <person name="Zhu D."/>
            <person name="Muzny D."/>
            <person name="Worley K."/>
            <person name="Gibbs R."/>
        </authorList>
    </citation>
    <scope>NUCLEOTIDE SEQUENCE [LARGE SCALE GENOMIC DNA]</scope>
    <source>
        <strain evidence="1 2">ATCC 35098</strain>
    </source>
</reference>
<accession>C2CHJ1</accession>
<name>C2CHJ1_9FIRM</name>
<dbReference type="Proteomes" id="UP000003744">
    <property type="component" value="Unassembled WGS sequence"/>
</dbReference>
<comment type="caution">
    <text evidence="1">The sequence shown here is derived from an EMBL/GenBank/DDBJ whole genome shotgun (WGS) entry which is preliminary data.</text>
</comment>
<gene>
    <name evidence="1" type="ORF">HMPREF0077_0951</name>
</gene>
<dbReference type="AlphaFoldDB" id="C2CHJ1"/>
<sequence length="117" mass="13483">MKNKPIINFDTEQMTIIKYGLTLIPKIQQSIPEIKYSKNAKLNIKLSKSTLKKFESGNIENLTPEQFRMVLLSINGLYLILIKDVFIDKESTSFAENNSENIRLLQALFDTYNPNVI</sequence>
<dbReference type="HOGENOM" id="CLU_2079841_0_0_9"/>
<protein>
    <submittedName>
        <fullName evidence="1">Uncharacterized protein</fullName>
    </submittedName>
</protein>
<dbReference type="EMBL" id="ACGC01000049">
    <property type="protein sequence ID" value="EEI82946.1"/>
    <property type="molecule type" value="Genomic_DNA"/>
</dbReference>
<dbReference type="RefSeq" id="WP_004837063.1">
    <property type="nucleotide sequence ID" value="NZ_GG666297.1"/>
</dbReference>